<evidence type="ECO:0000256" key="3">
    <source>
        <dbReference type="ARBA" id="ARBA00022475"/>
    </source>
</evidence>
<proteinExistence type="predicted"/>
<feature type="transmembrane region" description="Helical" evidence="7">
    <location>
        <begin position="30"/>
        <end position="51"/>
    </location>
</feature>
<evidence type="ECO:0000256" key="2">
    <source>
        <dbReference type="ARBA" id="ARBA00022448"/>
    </source>
</evidence>
<dbReference type="AlphaFoldDB" id="A0A7H4PII5"/>
<keyword evidence="3" id="KW-1003">Cell membrane</keyword>
<dbReference type="GO" id="GO:0005886">
    <property type="term" value="C:plasma membrane"/>
    <property type="evidence" value="ECO:0007669"/>
    <property type="project" value="UniProtKB-SubCell"/>
</dbReference>
<name>A0A7H4PII5_9ENTR</name>
<dbReference type="Proteomes" id="UP000254863">
    <property type="component" value="Unassembled WGS sequence"/>
</dbReference>
<keyword evidence="2" id="KW-0813">Transport</keyword>
<keyword evidence="5 7" id="KW-1133">Transmembrane helix</keyword>
<evidence type="ECO:0000256" key="7">
    <source>
        <dbReference type="SAM" id="Phobius"/>
    </source>
</evidence>
<accession>A0A7H4PII5</accession>
<dbReference type="SUPFAM" id="SSF161098">
    <property type="entry name" value="MetI-like"/>
    <property type="match status" value="1"/>
</dbReference>
<reference evidence="8 9" key="1">
    <citation type="submission" date="2018-06" db="EMBL/GenBank/DDBJ databases">
        <authorList>
            <consortium name="Pathogen Informatics"/>
            <person name="Doyle S."/>
        </authorList>
    </citation>
    <scope>NUCLEOTIDE SEQUENCE [LARGE SCALE GENOMIC DNA]</scope>
    <source>
        <strain evidence="8 9">NCTC11685</strain>
    </source>
</reference>
<evidence type="ECO:0000256" key="5">
    <source>
        <dbReference type="ARBA" id="ARBA00022989"/>
    </source>
</evidence>
<dbReference type="EMBL" id="UGMS01000002">
    <property type="protein sequence ID" value="STW72412.1"/>
    <property type="molecule type" value="Genomic_DNA"/>
</dbReference>
<keyword evidence="4 7" id="KW-0812">Transmembrane</keyword>
<gene>
    <name evidence="8" type="ORF">NCTC11685_05499</name>
</gene>
<evidence type="ECO:0000256" key="4">
    <source>
        <dbReference type="ARBA" id="ARBA00022692"/>
    </source>
</evidence>
<evidence type="ECO:0000256" key="6">
    <source>
        <dbReference type="ARBA" id="ARBA00023136"/>
    </source>
</evidence>
<dbReference type="Gene3D" id="1.10.3720.10">
    <property type="entry name" value="MetI-like"/>
    <property type="match status" value="1"/>
</dbReference>
<protein>
    <submittedName>
        <fullName evidence="8">Sugar ABC transporter</fullName>
    </submittedName>
</protein>
<evidence type="ECO:0000313" key="9">
    <source>
        <dbReference type="Proteomes" id="UP000254863"/>
    </source>
</evidence>
<organism evidence="8 9">
    <name type="scientific">Klebsiella michiganensis</name>
    <dbReference type="NCBI Taxonomy" id="1134687"/>
    <lineage>
        <taxon>Bacteria</taxon>
        <taxon>Pseudomonadati</taxon>
        <taxon>Pseudomonadota</taxon>
        <taxon>Gammaproteobacteria</taxon>
        <taxon>Enterobacterales</taxon>
        <taxon>Enterobacteriaceae</taxon>
        <taxon>Klebsiella/Raoultella group</taxon>
        <taxon>Klebsiella</taxon>
    </lineage>
</organism>
<dbReference type="PANTHER" id="PTHR43744:SF6">
    <property type="entry name" value="ABC TRANSPORTER PERMEASE PROTEIN YESQ-RELATED"/>
    <property type="match status" value="1"/>
</dbReference>
<dbReference type="InterPro" id="IPR035906">
    <property type="entry name" value="MetI-like_sf"/>
</dbReference>
<comment type="subcellular location">
    <subcellularLocation>
        <location evidence="1">Cell membrane</location>
        <topology evidence="1">Multi-pass membrane protein</topology>
    </subcellularLocation>
</comment>
<dbReference type="PANTHER" id="PTHR43744">
    <property type="entry name" value="ABC TRANSPORTER PERMEASE PROTEIN MG189-RELATED-RELATED"/>
    <property type="match status" value="1"/>
</dbReference>
<evidence type="ECO:0000313" key="8">
    <source>
        <dbReference type="EMBL" id="STW72412.1"/>
    </source>
</evidence>
<sequence length="153" mass="17709">MADIQQISEARDIAEREVARTLRREKVSRSIRYVILLFVGLLMLYPLVWMFSASFKPNHEIFTTLSLWPAHATWDGFINGWKTGTEYNFGHYMLNTFQVCDPESAADHYLLHHRGLRLCPLRDPVEEILVRHADHHHAPAEHRTADPAVPDVP</sequence>
<comment type="caution">
    <text evidence="8">The sequence shown here is derived from an EMBL/GenBank/DDBJ whole genome shotgun (WGS) entry which is preliminary data.</text>
</comment>
<keyword evidence="6 7" id="KW-0472">Membrane</keyword>
<evidence type="ECO:0000256" key="1">
    <source>
        <dbReference type="ARBA" id="ARBA00004651"/>
    </source>
</evidence>